<comment type="subcellular location">
    <subcellularLocation>
        <location evidence="1">Membrane</location>
    </subcellularLocation>
</comment>
<dbReference type="GO" id="GO:0051646">
    <property type="term" value="P:mitochondrion localization"/>
    <property type="evidence" value="ECO:0007669"/>
    <property type="project" value="TreeGrafter"/>
</dbReference>
<dbReference type="PROSITE" id="PS51718">
    <property type="entry name" value="G_DYNAMIN_2"/>
    <property type="match status" value="1"/>
</dbReference>
<dbReference type="PANTHER" id="PTHR10465:SF0">
    <property type="entry name" value="SARCALUMENIN"/>
    <property type="match status" value="1"/>
</dbReference>
<accession>A0A163B9A6</accession>
<evidence type="ECO:0000256" key="4">
    <source>
        <dbReference type="ARBA" id="ARBA00023054"/>
    </source>
</evidence>
<dbReference type="GO" id="GO:0003924">
    <property type="term" value="F:GTPase activity"/>
    <property type="evidence" value="ECO:0007669"/>
    <property type="project" value="InterPro"/>
</dbReference>
<gene>
    <name evidence="8" type="ORF">PHYBLDRAFT_62295</name>
</gene>
<dbReference type="GeneID" id="29001855"/>
<reference evidence="9" key="1">
    <citation type="submission" date="2015-06" db="EMBL/GenBank/DDBJ databases">
        <title>Expansion of signal transduction pathways in fungi by whole-genome duplication.</title>
        <authorList>
            <consortium name="DOE Joint Genome Institute"/>
            <person name="Corrochano L.M."/>
            <person name="Kuo A."/>
            <person name="Marcet-Houben M."/>
            <person name="Polaino S."/>
            <person name="Salamov A."/>
            <person name="Villalobos J.M."/>
            <person name="Alvarez M.I."/>
            <person name="Avalos J."/>
            <person name="Benito E.P."/>
            <person name="Benoit I."/>
            <person name="Burger G."/>
            <person name="Camino L.P."/>
            <person name="Canovas D."/>
            <person name="Cerda-Olmedo E."/>
            <person name="Cheng J.-F."/>
            <person name="Dominguez A."/>
            <person name="Elias M."/>
            <person name="Eslava A.P."/>
            <person name="Glaser F."/>
            <person name="Grimwood J."/>
            <person name="Gutierrez G."/>
            <person name="Heitman J."/>
            <person name="Henrissat B."/>
            <person name="Iturriaga E.A."/>
            <person name="Lang B.F."/>
            <person name="Lavin J.L."/>
            <person name="Lee S."/>
            <person name="Li W."/>
            <person name="Lindquist E."/>
            <person name="Lopez-Garcia S."/>
            <person name="Luque E.M."/>
            <person name="Marcos A.T."/>
            <person name="Martin J."/>
            <person name="McCluskey K."/>
            <person name="Medina H.R."/>
            <person name="Miralles-Duran A."/>
            <person name="Miyazaki A."/>
            <person name="Munoz-Torres E."/>
            <person name="Oguiza J.A."/>
            <person name="Ohm R."/>
            <person name="Olmedo M."/>
            <person name="Orejas M."/>
            <person name="Ortiz-Castellanos L."/>
            <person name="Pisabarro A.G."/>
            <person name="Rodriguez-Romero J."/>
            <person name="Ruiz-Herrera J."/>
            <person name="Ruiz-Vazquez R."/>
            <person name="Sanz C."/>
            <person name="Schackwitz W."/>
            <person name="Schmutz J."/>
            <person name="Shahriari M."/>
            <person name="Shelest E."/>
            <person name="Silva-Franco F."/>
            <person name="Soanes D."/>
            <person name="Syed K."/>
            <person name="Tagua V.G."/>
            <person name="Talbot N.J."/>
            <person name="Thon M."/>
            <person name="De vries R.P."/>
            <person name="Wiebenga A."/>
            <person name="Yadav J.S."/>
            <person name="Braun E.L."/>
            <person name="Baker S."/>
            <person name="Garre V."/>
            <person name="Horwitz B."/>
            <person name="Torres-Martinez S."/>
            <person name="Idnurm A."/>
            <person name="Herrera-Estrella A."/>
            <person name="Gabaldon T."/>
            <person name="Grigoriev I.V."/>
        </authorList>
    </citation>
    <scope>NUCLEOTIDE SEQUENCE [LARGE SCALE GENOMIC DNA]</scope>
    <source>
        <strain evidence="9">NRRL 1555(-)</strain>
    </source>
</reference>
<dbReference type="STRING" id="763407.A0A163B9A6"/>
<keyword evidence="9" id="KW-1185">Reference proteome</keyword>
<sequence length="709" mass="80290">MSLRRLLRRHSAPSIEPFDRLHSLYPRPLPMLPPDVNTPPSVRITQDSPLRYRGHDAHEQRAYRDCRQHLLGHILSVMRLCEDFRHHHNLAGVQTAKPSSGSLLFTTPTDTTLTMRLLDERLGQCLRHLDHLRTRVTDSASKVLVTGDVNAGKSSLVNTLLQADIVPTHEQPCTSALCEIVDCMQNGGVEEVHCIPDPAHYDSHYSSTYHPIALRHLPKAMEQGLYDHFRIYVRDHRPPEKSLLKHDLATMTWIDSPGLDADSNKTSAIYAGQDDIDAVVFVVNAQNQLTLSAKTFLQKASMEKKPLFIIVNRFDTIKDKVNCKRKILDQIHQVSPSTYEQAEDRVHFVDLPLDAPPASFATLESNLRTFAVEHRMHTKLLPAKRYLVALLTDMADLARSTHELTIEHHQQALQSLARDTFPFMQLLKAREPVLHQVEVMAEHTLESIQTHALNVLEQALENPRPRFSRPPLFSLWPYAHEYRDALLQAWTEEIEDVEREAMEETKLCVQAIQRLGTEHLGPSPWQDKANLKKSYYKPLTVTLEPVDLLGVWPPRKRTAWAISLGLLACLGVRWVDRSGKFGGGWVSIVSLAGSSLWLGLSEIRTGLESKIFQKCKRAAIKTSLADTHARRVSRISRKILQATGRDLELKIQTAIENKARRRSELENQAHDAQNAGAYYTHFIEVANLVLDQVNAVSTDIPTKAPTRVL</sequence>
<dbReference type="InterPro" id="IPR027094">
    <property type="entry name" value="Mitofusin_fam"/>
</dbReference>
<name>A0A163B9A6_PHYB8</name>
<dbReference type="AlphaFoldDB" id="A0A163B9A6"/>
<dbReference type="InterPro" id="IPR027417">
    <property type="entry name" value="P-loop_NTPase"/>
</dbReference>
<feature type="domain" description="Dynamin-type G" evidence="7">
    <location>
        <begin position="137"/>
        <end position="414"/>
    </location>
</feature>
<dbReference type="Pfam" id="PF00350">
    <property type="entry name" value="Dynamin_N"/>
    <property type="match status" value="1"/>
</dbReference>
<keyword evidence="3" id="KW-0378">Hydrolase</keyword>
<dbReference type="InterPro" id="IPR030381">
    <property type="entry name" value="G_DYNAMIN_dom"/>
</dbReference>
<dbReference type="GO" id="GO:0008053">
    <property type="term" value="P:mitochondrial fusion"/>
    <property type="evidence" value="ECO:0007669"/>
    <property type="project" value="TreeGrafter"/>
</dbReference>
<keyword evidence="6" id="KW-0472">Membrane</keyword>
<keyword evidence="5" id="KW-0342">GTP-binding</keyword>
<dbReference type="EMBL" id="KV440973">
    <property type="protein sequence ID" value="OAD78941.1"/>
    <property type="molecule type" value="Genomic_DNA"/>
</dbReference>
<evidence type="ECO:0000313" key="9">
    <source>
        <dbReference type="Proteomes" id="UP000077315"/>
    </source>
</evidence>
<evidence type="ECO:0000256" key="5">
    <source>
        <dbReference type="ARBA" id="ARBA00023134"/>
    </source>
</evidence>
<dbReference type="Proteomes" id="UP000077315">
    <property type="component" value="Unassembled WGS sequence"/>
</dbReference>
<proteinExistence type="predicted"/>
<dbReference type="VEuPathDB" id="FungiDB:PHYBLDRAFT_62295"/>
<dbReference type="GO" id="GO:0005741">
    <property type="term" value="C:mitochondrial outer membrane"/>
    <property type="evidence" value="ECO:0007669"/>
    <property type="project" value="TreeGrafter"/>
</dbReference>
<keyword evidence="4" id="KW-0175">Coiled coil</keyword>
<dbReference type="InterPro" id="IPR045063">
    <property type="entry name" value="Dynamin_N"/>
</dbReference>
<dbReference type="InParanoid" id="A0A163B9A6"/>
<dbReference type="PANTHER" id="PTHR10465">
    <property type="entry name" value="TRANSMEMBRANE GTPASE FZO1"/>
    <property type="match status" value="1"/>
</dbReference>
<evidence type="ECO:0000256" key="3">
    <source>
        <dbReference type="ARBA" id="ARBA00022801"/>
    </source>
</evidence>
<evidence type="ECO:0000313" key="8">
    <source>
        <dbReference type="EMBL" id="OAD78941.1"/>
    </source>
</evidence>
<dbReference type="Gene3D" id="3.40.50.300">
    <property type="entry name" value="P-loop containing nucleotide triphosphate hydrolases"/>
    <property type="match status" value="1"/>
</dbReference>
<organism evidence="8 9">
    <name type="scientific">Phycomyces blakesleeanus (strain ATCC 8743b / DSM 1359 / FGSC 10004 / NBRC 33097 / NRRL 1555)</name>
    <dbReference type="NCBI Taxonomy" id="763407"/>
    <lineage>
        <taxon>Eukaryota</taxon>
        <taxon>Fungi</taxon>
        <taxon>Fungi incertae sedis</taxon>
        <taxon>Mucoromycota</taxon>
        <taxon>Mucoromycotina</taxon>
        <taxon>Mucoromycetes</taxon>
        <taxon>Mucorales</taxon>
        <taxon>Phycomycetaceae</taxon>
        <taxon>Phycomyces</taxon>
    </lineage>
</organism>
<dbReference type="SUPFAM" id="SSF52540">
    <property type="entry name" value="P-loop containing nucleoside triphosphate hydrolases"/>
    <property type="match status" value="1"/>
</dbReference>
<evidence type="ECO:0000256" key="6">
    <source>
        <dbReference type="ARBA" id="ARBA00023136"/>
    </source>
</evidence>
<dbReference type="GO" id="GO:0005525">
    <property type="term" value="F:GTP binding"/>
    <property type="evidence" value="ECO:0007669"/>
    <property type="project" value="UniProtKB-KW"/>
</dbReference>
<protein>
    <recommendedName>
        <fullName evidence="7">Dynamin-type G domain-containing protein</fullName>
    </recommendedName>
</protein>
<evidence type="ECO:0000256" key="2">
    <source>
        <dbReference type="ARBA" id="ARBA00022741"/>
    </source>
</evidence>
<keyword evidence="2" id="KW-0547">Nucleotide-binding</keyword>
<evidence type="ECO:0000256" key="1">
    <source>
        <dbReference type="ARBA" id="ARBA00004370"/>
    </source>
</evidence>
<dbReference type="RefSeq" id="XP_018296981.1">
    <property type="nucleotide sequence ID" value="XM_018440949.1"/>
</dbReference>
<evidence type="ECO:0000259" key="7">
    <source>
        <dbReference type="PROSITE" id="PS51718"/>
    </source>
</evidence>
<dbReference type="OrthoDB" id="6256226at2759"/>